<evidence type="ECO:0000313" key="12">
    <source>
        <dbReference type="EMBL" id="JAB96635.1"/>
    </source>
</evidence>
<dbReference type="SUPFAM" id="SSF57716">
    <property type="entry name" value="Glucocorticoid receptor-like (DNA-binding domain)"/>
    <property type="match status" value="1"/>
</dbReference>
<name>W8B653_CERCA</name>
<feature type="binding site" evidence="8">
    <location>
        <position position="21"/>
    </location>
    <ligand>
        <name>Zn(2+)</name>
        <dbReference type="ChEBI" id="CHEBI:29105"/>
    </ligand>
</feature>
<dbReference type="PROSITE" id="PS50157">
    <property type="entry name" value="ZINC_FINGER_C2H2_2"/>
    <property type="match status" value="9"/>
</dbReference>
<feature type="compositionally biased region" description="Low complexity" evidence="9">
    <location>
        <begin position="809"/>
        <end position="826"/>
    </location>
</feature>
<feature type="region of interest" description="Disordered" evidence="9">
    <location>
        <begin position="634"/>
        <end position="662"/>
    </location>
</feature>
<evidence type="ECO:0000256" key="7">
    <source>
        <dbReference type="PROSITE-ProRule" id="PRU00042"/>
    </source>
</evidence>
<accession>W8B653</accession>
<dbReference type="PROSITE" id="PS51915">
    <property type="entry name" value="ZAD"/>
    <property type="match status" value="1"/>
</dbReference>
<dbReference type="GO" id="GO:0000978">
    <property type="term" value="F:RNA polymerase II cis-regulatory region sequence-specific DNA binding"/>
    <property type="evidence" value="ECO:0007669"/>
    <property type="project" value="TreeGrafter"/>
</dbReference>
<evidence type="ECO:0000259" key="10">
    <source>
        <dbReference type="PROSITE" id="PS50157"/>
    </source>
</evidence>
<dbReference type="GO" id="GO:0045893">
    <property type="term" value="P:positive regulation of DNA-templated transcription"/>
    <property type="evidence" value="ECO:0007669"/>
    <property type="project" value="UniProtKB-ARBA"/>
</dbReference>
<evidence type="ECO:0000256" key="6">
    <source>
        <dbReference type="ARBA" id="ARBA00023242"/>
    </source>
</evidence>
<reference evidence="12" key="2">
    <citation type="journal article" date="2014" name="BMC Genomics">
        <title>A genomic perspective to assessing quality of mass-reared SIT flies used in Mediterranean fruit fly (Ceratitis capitata) eradication in California.</title>
        <authorList>
            <person name="Calla B."/>
            <person name="Hall B."/>
            <person name="Hou S."/>
            <person name="Geib S.M."/>
        </authorList>
    </citation>
    <scope>NUCLEOTIDE SEQUENCE</scope>
</reference>
<dbReference type="AlphaFoldDB" id="W8B653"/>
<protein>
    <submittedName>
        <fullName evidence="12">Zinc finger protein 780A</fullName>
    </submittedName>
</protein>
<feature type="domain" description="C2H2-type" evidence="10">
    <location>
        <begin position="434"/>
        <end position="461"/>
    </location>
</feature>
<comment type="subcellular location">
    <subcellularLocation>
        <location evidence="1">Nucleus</location>
    </subcellularLocation>
</comment>
<feature type="domain" description="C2H2-type" evidence="10">
    <location>
        <begin position="519"/>
        <end position="546"/>
    </location>
</feature>
<feature type="domain" description="C2H2-type" evidence="10">
    <location>
        <begin position="378"/>
        <end position="405"/>
    </location>
</feature>
<feature type="domain" description="C2H2-type" evidence="10">
    <location>
        <begin position="322"/>
        <end position="349"/>
    </location>
</feature>
<evidence type="ECO:0000256" key="1">
    <source>
        <dbReference type="ARBA" id="ARBA00004123"/>
    </source>
</evidence>
<proteinExistence type="evidence at transcript level"/>
<dbReference type="InterPro" id="IPR012934">
    <property type="entry name" value="Znf_AD"/>
</dbReference>
<dbReference type="Gene3D" id="3.40.1800.20">
    <property type="match status" value="1"/>
</dbReference>
<gene>
    <name evidence="12" type="primary">Z780A</name>
</gene>
<dbReference type="GO" id="GO:0005694">
    <property type="term" value="C:chromosome"/>
    <property type="evidence" value="ECO:0007669"/>
    <property type="project" value="UniProtKB-ARBA"/>
</dbReference>
<feature type="domain" description="C2H2-type" evidence="10">
    <location>
        <begin position="350"/>
        <end position="377"/>
    </location>
</feature>
<feature type="compositionally biased region" description="Polar residues" evidence="9">
    <location>
        <begin position="133"/>
        <end position="157"/>
    </location>
</feature>
<dbReference type="Gene3D" id="3.30.160.60">
    <property type="entry name" value="Classic Zinc Finger"/>
    <property type="match status" value="6"/>
</dbReference>
<dbReference type="EMBL" id="GAMC01009920">
    <property type="protein sequence ID" value="JAB96635.1"/>
    <property type="molecule type" value="mRNA"/>
</dbReference>
<dbReference type="GO" id="GO:0005634">
    <property type="term" value="C:nucleus"/>
    <property type="evidence" value="ECO:0007669"/>
    <property type="project" value="UniProtKB-SubCell"/>
</dbReference>
<dbReference type="Pfam" id="PF07776">
    <property type="entry name" value="zf-AD"/>
    <property type="match status" value="1"/>
</dbReference>
<dbReference type="GO" id="GO:0006357">
    <property type="term" value="P:regulation of transcription by RNA polymerase II"/>
    <property type="evidence" value="ECO:0007669"/>
    <property type="project" value="TreeGrafter"/>
</dbReference>
<feature type="domain" description="ZAD" evidence="11">
    <location>
        <begin position="19"/>
        <end position="98"/>
    </location>
</feature>
<dbReference type="OrthoDB" id="6077919at2759"/>
<dbReference type="Pfam" id="PF00096">
    <property type="entry name" value="zf-C2H2"/>
    <property type="match status" value="4"/>
</dbReference>
<dbReference type="SUPFAM" id="SSF57667">
    <property type="entry name" value="beta-beta-alpha zinc fingers"/>
    <property type="match status" value="5"/>
</dbReference>
<feature type="binding site" evidence="8">
    <location>
        <position position="24"/>
    </location>
    <ligand>
        <name>Zn(2+)</name>
        <dbReference type="ChEBI" id="CHEBI:29105"/>
    </ligand>
</feature>
<feature type="domain" description="C2H2-type" evidence="10">
    <location>
        <begin position="546"/>
        <end position="573"/>
    </location>
</feature>
<reference evidence="12" key="1">
    <citation type="submission" date="2013-07" db="EMBL/GenBank/DDBJ databases">
        <authorList>
            <person name="Geib S."/>
        </authorList>
    </citation>
    <scope>NUCLEOTIDE SEQUENCE</scope>
</reference>
<evidence type="ECO:0000256" key="3">
    <source>
        <dbReference type="ARBA" id="ARBA00022737"/>
    </source>
</evidence>
<sequence length="882" mass="100029">MATREEVREALTAELKTKSICRFCLTQGVGDLTNIYAKDAPIKSLLPLPVEIMAVASIEVFLNDGMPASVCLKCRLTFDYCYRFKQMCKKAESLLNQVPLLGEWPSPLVKPVIPSELLPKEIVTQKPSKNEFQKNASPTTNIKEQKPSKSPSQQNTGVAVVTKTIGSTKQTTSSVQTPRKILNSNPAPLPEPPIPTRTRKTKNEEAISFLTKIENNKEISFDDLQRLIDSEDAEQVSQEFEVTEINPTSSNKNKPKLLNKSSKRILNKEAEVNLEPRLKQPFVKQDEDGNVSIVTEILDPNEPYENEPDPIKDAEPVKTNVFPCPYCDRTFPLLQLRDMHLVNHTRDRQFPCKECDRSFFSKYDLQKHEVIHTGERKYKCTVCARGFTRPGLLYRHEKIHTDIPKFLCVFCEKTFLSKDDMEKHAERHRKNRPFKCKSCDKAFAFKQGLERHEVVHSTEQPYPCQYCDKSFCTPSKLARHLVAHAGKRPFPCKFCPKSYLLSHHLTRHLRTHKESVVMYSCNECEQVYNTCNELVLHSAEHARETLICPLCQQSFEDVETVTAHIKEHANDVSFPCEFCDLIFLTYNEQSYHVKSAHASDLVAYNEDEKNATVTPKRNSDEEMEETIEEFLYEEENDGDNQSQVTQEVEDNANHDNQSQLIREVEDITNQEEFDYTKDKRFESEGKYEEYLKIETLTSADDGMVVKEFSDANKDQQPVLKKSKLDTGTKVLKTVKDEQTDVRRKTPKETTENISESPIQKSPKAVAASTKKAIVTRGRPTNASKLLKMGKSNDNNKSSPTNSDKNTKTSPKVKQSPSGSSQSVSKVINSNTTSSVLAKEGQGKKIVKMQKIVVTKAEAAAMAKDGRIKIKDGNLILTSKPAK</sequence>
<dbReference type="PROSITE" id="PS00028">
    <property type="entry name" value="ZINC_FINGER_C2H2_1"/>
    <property type="match status" value="10"/>
</dbReference>
<evidence type="ECO:0000256" key="2">
    <source>
        <dbReference type="ARBA" id="ARBA00022723"/>
    </source>
</evidence>
<keyword evidence="2 8" id="KW-0479">Metal-binding</keyword>
<feature type="binding site" evidence="8">
    <location>
        <position position="74"/>
    </location>
    <ligand>
        <name>Zn(2+)</name>
        <dbReference type="ChEBI" id="CHEBI:29105"/>
    </ligand>
</feature>
<dbReference type="SMART" id="SM00868">
    <property type="entry name" value="zf-AD"/>
    <property type="match status" value="1"/>
</dbReference>
<dbReference type="FunFam" id="3.30.160.60:FF:001732">
    <property type="entry name" value="Zgc:162936"/>
    <property type="match status" value="1"/>
</dbReference>
<dbReference type="SMART" id="SM00355">
    <property type="entry name" value="ZnF_C2H2"/>
    <property type="match status" value="10"/>
</dbReference>
<dbReference type="InterPro" id="IPR013087">
    <property type="entry name" value="Znf_C2H2_type"/>
</dbReference>
<dbReference type="InterPro" id="IPR036236">
    <property type="entry name" value="Znf_C2H2_sf"/>
</dbReference>
<feature type="domain" description="C2H2-type" evidence="10">
    <location>
        <begin position="462"/>
        <end position="489"/>
    </location>
</feature>
<evidence type="ECO:0000256" key="9">
    <source>
        <dbReference type="SAM" id="MobiDB-lite"/>
    </source>
</evidence>
<feature type="region of interest" description="Disordered" evidence="9">
    <location>
        <begin position="124"/>
        <end position="198"/>
    </location>
</feature>
<evidence type="ECO:0000256" key="4">
    <source>
        <dbReference type="ARBA" id="ARBA00022771"/>
    </source>
</evidence>
<organism evidence="12">
    <name type="scientific">Ceratitis capitata</name>
    <name type="common">Mediterranean fruit fly</name>
    <name type="synonym">Tephritis capitata</name>
    <dbReference type="NCBI Taxonomy" id="7213"/>
    <lineage>
        <taxon>Eukaryota</taxon>
        <taxon>Metazoa</taxon>
        <taxon>Ecdysozoa</taxon>
        <taxon>Arthropoda</taxon>
        <taxon>Hexapoda</taxon>
        <taxon>Insecta</taxon>
        <taxon>Pterygota</taxon>
        <taxon>Neoptera</taxon>
        <taxon>Endopterygota</taxon>
        <taxon>Diptera</taxon>
        <taxon>Brachycera</taxon>
        <taxon>Muscomorpha</taxon>
        <taxon>Tephritoidea</taxon>
        <taxon>Tephritidae</taxon>
        <taxon>Ceratitis</taxon>
        <taxon>Ceratitis</taxon>
    </lineage>
</organism>
<dbReference type="PANTHER" id="PTHR24390:SF79">
    <property type="entry name" value="ASPARAGINE-RICH ZINC FINGER PROTEIN AZF1"/>
    <property type="match status" value="1"/>
</dbReference>
<keyword evidence="5 8" id="KW-0862">Zinc</keyword>
<keyword evidence="3" id="KW-0677">Repeat</keyword>
<feature type="compositionally biased region" description="Basic and acidic residues" evidence="9">
    <location>
        <begin position="733"/>
        <end position="750"/>
    </location>
</feature>
<feature type="compositionally biased region" description="Polar residues" evidence="9">
    <location>
        <begin position="164"/>
        <end position="186"/>
    </location>
</feature>
<dbReference type="GO" id="GO:0003700">
    <property type="term" value="F:DNA-binding transcription factor activity"/>
    <property type="evidence" value="ECO:0007669"/>
    <property type="project" value="TreeGrafter"/>
</dbReference>
<dbReference type="GO" id="GO:0008270">
    <property type="term" value="F:zinc ion binding"/>
    <property type="evidence" value="ECO:0007669"/>
    <property type="project" value="UniProtKB-UniRule"/>
</dbReference>
<feature type="region of interest" description="Disordered" evidence="9">
    <location>
        <begin position="720"/>
        <end position="844"/>
    </location>
</feature>
<keyword evidence="6" id="KW-0539">Nucleus</keyword>
<feature type="domain" description="C2H2-type" evidence="10">
    <location>
        <begin position="490"/>
        <end position="512"/>
    </location>
</feature>
<keyword evidence="4 7" id="KW-0863">Zinc-finger</keyword>
<feature type="domain" description="C2H2-type" evidence="10">
    <location>
        <begin position="406"/>
        <end position="433"/>
    </location>
</feature>
<evidence type="ECO:0000259" key="11">
    <source>
        <dbReference type="PROSITE" id="PS51915"/>
    </source>
</evidence>
<feature type="compositionally biased region" description="Polar residues" evidence="9">
    <location>
        <begin position="791"/>
        <end position="803"/>
    </location>
</feature>
<feature type="binding site" evidence="8">
    <location>
        <position position="71"/>
    </location>
    <ligand>
        <name>Zn(2+)</name>
        <dbReference type="ChEBI" id="CHEBI:29105"/>
    </ligand>
</feature>
<evidence type="ECO:0000256" key="5">
    <source>
        <dbReference type="ARBA" id="ARBA00022833"/>
    </source>
</evidence>
<evidence type="ECO:0000256" key="8">
    <source>
        <dbReference type="PROSITE-ProRule" id="PRU01263"/>
    </source>
</evidence>
<dbReference type="PANTHER" id="PTHR24390">
    <property type="entry name" value="ZINC FINGER PROTEIN"/>
    <property type="match status" value="1"/>
</dbReference>